<dbReference type="Proteomes" id="UP001595752">
    <property type="component" value="Unassembled WGS sequence"/>
</dbReference>
<keyword evidence="3" id="KW-1185">Reference proteome</keyword>
<feature type="compositionally biased region" description="Basic and acidic residues" evidence="1">
    <location>
        <begin position="64"/>
        <end position="91"/>
    </location>
</feature>
<reference evidence="3" key="1">
    <citation type="journal article" date="2019" name="Int. J. Syst. Evol. Microbiol.">
        <title>The Global Catalogue of Microorganisms (GCM) 10K type strain sequencing project: providing services to taxonomists for standard genome sequencing and annotation.</title>
        <authorList>
            <consortium name="The Broad Institute Genomics Platform"/>
            <consortium name="The Broad Institute Genome Sequencing Center for Infectious Disease"/>
            <person name="Wu L."/>
            <person name="Ma J."/>
        </authorList>
    </citation>
    <scope>NUCLEOTIDE SEQUENCE [LARGE SCALE GENOMIC DNA]</scope>
    <source>
        <strain evidence="3">CCUG 61889</strain>
    </source>
</reference>
<protein>
    <submittedName>
        <fullName evidence="2">Uncharacterized protein</fullName>
    </submittedName>
</protein>
<evidence type="ECO:0000313" key="2">
    <source>
        <dbReference type="EMBL" id="MFC3885533.1"/>
    </source>
</evidence>
<evidence type="ECO:0000256" key="1">
    <source>
        <dbReference type="SAM" id="MobiDB-lite"/>
    </source>
</evidence>
<gene>
    <name evidence="2" type="ORF">ACFOU2_19475</name>
</gene>
<comment type="caution">
    <text evidence="2">The sequence shown here is derived from an EMBL/GenBank/DDBJ whole genome shotgun (WGS) entry which is preliminary data.</text>
</comment>
<name>A0ABV8B5T8_9BACI</name>
<feature type="region of interest" description="Disordered" evidence="1">
    <location>
        <begin position="41"/>
        <end position="91"/>
    </location>
</feature>
<organism evidence="2 3">
    <name type="scientific">Bacillus songklensis</name>
    <dbReference type="NCBI Taxonomy" id="1069116"/>
    <lineage>
        <taxon>Bacteria</taxon>
        <taxon>Bacillati</taxon>
        <taxon>Bacillota</taxon>
        <taxon>Bacilli</taxon>
        <taxon>Bacillales</taxon>
        <taxon>Bacillaceae</taxon>
        <taxon>Bacillus</taxon>
    </lineage>
</organism>
<accession>A0ABV8B5T8</accession>
<sequence>MASAILSPTFHIGTIKIGMIESASCFSIGNNFFEDFKNSKQHNQGLGNIHGDKNNLAHMTASLSKHEQDSTAKNEQEQRVDRNFHKSTEKQ</sequence>
<dbReference type="EMBL" id="JBHRZT010000072">
    <property type="protein sequence ID" value="MFC3885533.1"/>
    <property type="molecule type" value="Genomic_DNA"/>
</dbReference>
<dbReference type="RefSeq" id="WP_377917948.1">
    <property type="nucleotide sequence ID" value="NZ_JBHRZT010000072.1"/>
</dbReference>
<proteinExistence type="predicted"/>
<evidence type="ECO:0000313" key="3">
    <source>
        <dbReference type="Proteomes" id="UP001595752"/>
    </source>
</evidence>